<protein>
    <submittedName>
        <fullName evidence="2">Unannotated protein</fullName>
    </submittedName>
</protein>
<dbReference type="AlphaFoldDB" id="A0A6J6SNT3"/>
<dbReference type="EMBL" id="CAEZZA010000004">
    <property type="protein sequence ID" value="CAB4736345.1"/>
    <property type="molecule type" value="Genomic_DNA"/>
</dbReference>
<proteinExistence type="predicted"/>
<reference evidence="2" key="1">
    <citation type="submission" date="2020-05" db="EMBL/GenBank/DDBJ databases">
        <authorList>
            <person name="Chiriac C."/>
            <person name="Salcher M."/>
            <person name="Ghai R."/>
            <person name="Kavagutti S V."/>
        </authorList>
    </citation>
    <scope>NUCLEOTIDE SEQUENCE</scope>
</reference>
<gene>
    <name evidence="1" type="ORF">UFOPK2625_00005</name>
    <name evidence="2" type="ORF">UFOPK2809_00055</name>
</gene>
<name>A0A6J6SNT3_9ZZZZ</name>
<organism evidence="2">
    <name type="scientific">freshwater metagenome</name>
    <dbReference type="NCBI Taxonomy" id="449393"/>
    <lineage>
        <taxon>unclassified sequences</taxon>
        <taxon>metagenomes</taxon>
        <taxon>ecological metagenomes</taxon>
    </lineage>
</organism>
<dbReference type="EMBL" id="CAEZXZ010000001">
    <property type="protein sequence ID" value="CAB4691618.1"/>
    <property type="molecule type" value="Genomic_DNA"/>
</dbReference>
<accession>A0A6J6SNT3</accession>
<sequence>MLGHRGNAIVHAIEVEGAVPGQRYVAGQRSRAEWVVADAVAIAVPERREAGVKSLGRNVE</sequence>
<evidence type="ECO:0000313" key="1">
    <source>
        <dbReference type="EMBL" id="CAB4691618.1"/>
    </source>
</evidence>
<evidence type="ECO:0000313" key="2">
    <source>
        <dbReference type="EMBL" id="CAB4736345.1"/>
    </source>
</evidence>